<evidence type="ECO:0000256" key="1">
    <source>
        <dbReference type="ARBA" id="ARBA00004906"/>
    </source>
</evidence>
<sequence length="163" mass="18349">MITLTSSDGVQFDVRKVVAKESQIIRDMIEDDCVITNIPVANVNQKILAMVLEYCQMHVDKAEMEANALNPQTTAGEGSSSNKKDLKDWDKEFINVDLDTLYDLILAANYLNISGLLNLTTQAVADIIKGKTVEEIRATFNIKNDFTPEEEKAIRKEHPWAFE</sequence>
<dbReference type="PANTHER" id="PTHR11165">
    <property type="entry name" value="SKP1"/>
    <property type="match status" value="1"/>
</dbReference>
<evidence type="ECO:0000313" key="8">
    <source>
        <dbReference type="Proteomes" id="UP000623129"/>
    </source>
</evidence>
<dbReference type="CDD" id="cd18322">
    <property type="entry name" value="BTB_POZ_SKP1"/>
    <property type="match status" value="1"/>
</dbReference>
<name>A0A833R0G1_9POAL</name>
<evidence type="ECO:0000256" key="2">
    <source>
        <dbReference type="ARBA" id="ARBA00009993"/>
    </source>
</evidence>
<dbReference type="InterPro" id="IPR016072">
    <property type="entry name" value="Skp1_comp_dimer"/>
</dbReference>
<dbReference type="Gene3D" id="3.30.710.10">
    <property type="entry name" value="Potassium Channel Kv1.1, Chain A"/>
    <property type="match status" value="1"/>
</dbReference>
<dbReference type="Pfam" id="PF03931">
    <property type="entry name" value="Skp1_POZ"/>
    <property type="match status" value="1"/>
</dbReference>
<dbReference type="InterPro" id="IPR016897">
    <property type="entry name" value="SKP1"/>
</dbReference>
<dbReference type="Proteomes" id="UP000623129">
    <property type="component" value="Unassembled WGS sequence"/>
</dbReference>
<dbReference type="GO" id="GO:0009867">
    <property type="term" value="P:jasmonic acid mediated signaling pathway"/>
    <property type="evidence" value="ECO:0007669"/>
    <property type="project" value="UniProtKB-ARBA"/>
</dbReference>
<keyword evidence="3 4" id="KW-0833">Ubl conjugation pathway</keyword>
<comment type="caution">
    <text evidence="7">The sequence shown here is derived from an EMBL/GenBank/DDBJ whole genome shotgun (WGS) entry which is preliminary data.</text>
</comment>
<dbReference type="InterPro" id="IPR036296">
    <property type="entry name" value="SKP1-like_dim_sf"/>
</dbReference>
<feature type="domain" description="SKP1 component dimerisation" evidence="5">
    <location>
        <begin position="115"/>
        <end position="161"/>
    </location>
</feature>
<dbReference type="OrthoDB" id="7827685at2759"/>
<organism evidence="7 8">
    <name type="scientific">Carex littledalei</name>
    <dbReference type="NCBI Taxonomy" id="544730"/>
    <lineage>
        <taxon>Eukaryota</taxon>
        <taxon>Viridiplantae</taxon>
        <taxon>Streptophyta</taxon>
        <taxon>Embryophyta</taxon>
        <taxon>Tracheophyta</taxon>
        <taxon>Spermatophyta</taxon>
        <taxon>Magnoliopsida</taxon>
        <taxon>Liliopsida</taxon>
        <taxon>Poales</taxon>
        <taxon>Cyperaceae</taxon>
        <taxon>Cyperoideae</taxon>
        <taxon>Cariceae</taxon>
        <taxon>Carex</taxon>
        <taxon>Carex subgen. Euthyceras</taxon>
    </lineage>
</organism>
<evidence type="ECO:0000256" key="4">
    <source>
        <dbReference type="PIRNR" id="PIRNR028729"/>
    </source>
</evidence>
<dbReference type="EMBL" id="SWLB01000011">
    <property type="protein sequence ID" value="KAF3332964.1"/>
    <property type="molecule type" value="Genomic_DNA"/>
</dbReference>
<evidence type="ECO:0000259" key="6">
    <source>
        <dbReference type="Pfam" id="PF03931"/>
    </source>
</evidence>
<comment type="subunit">
    <text evidence="4">Part of a SCF (SKP1-cullin-F-box) protein ligase complex.</text>
</comment>
<dbReference type="GO" id="GO:0006511">
    <property type="term" value="P:ubiquitin-dependent protein catabolic process"/>
    <property type="evidence" value="ECO:0007669"/>
    <property type="project" value="InterPro"/>
</dbReference>
<dbReference type="SMART" id="SM00512">
    <property type="entry name" value="Skp1"/>
    <property type="match status" value="1"/>
</dbReference>
<reference evidence="7" key="1">
    <citation type="submission" date="2020-01" db="EMBL/GenBank/DDBJ databases">
        <title>Genome sequence of Kobresia littledalei, the first chromosome-level genome in the family Cyperaceae.</title>
        <authorList>
            <person name="Qu G."/>
        </authorList>
    </citation>
    <scope>NUCLEOTIDE SEQUENCE</scope>
    <source>
        <strain evidence="7">C.B.Clarke</strain>
        <tissue evidence="7">Leaf</tissue>
    </source>
</reference>
<feature type="domain" description="SKP1 component POZ" evidence="6">
    <location>
        <begin position="1"/>
        <end position="59"/>
    </location>
</feature>
<dbReference type="SUPFAM" id="SSF81382">
    <property type="entry name" value="Skp1 dimerisation domain-like"/>
    <property type="match status" value="1"/>
</dbReference>
<dbReference type="GO" id="GO:0016567">
    <property type="term" value="P:protein ubiquitination"/>
    <property type="evidence" value="ECO:0007669"/>
    <property type="project" value="UniProtKB-UniRule"/>
</dbReference>
<comment type="pathway">
    <text evidence="1 4">Protein modification; protein ubiquitination.</text>
</comment>
<comment type="function">
    <text evidence="4">Involved in ubiquitination and subsequent proteasomal degradation of target proteins. Together with CUL1, RBX1 and a F-box protein, it forms a SCF E3 ubiquitin ligase complex. The functional specificity of this complex depends on the type of F-box protein. In the SCF complex, it serves as an adapter that links the F-box protein to CUL1.</text>
</comment>
<dbReference type="AlphaFoldDB" id="A0A833R0G1"/>
<proteinExistence type="inferred from homology"/>
<dbReference type="PIRSF" id="PIRSF028729">
    <property type="entry name" value="E3_ubiquit_lig_SCF_Skp"/>
    <property type="match status" value="1"/>
</dbReference>
<dbReference type="InterPro" id="IPR016073">
    <property type="entry name" value="Skp1_comp_POZ"/>
</dbReference>
<dbReference type="Pfam" id="PF01466">
    <property type="entry name" value="Skp1"/>
    <property type="match status" value="1"/>
</dbReference>
<dbReference type="UniPathway" id="UPA00143"/>
<dbReference type="SUPFAM" id="SSF54695">
    <property type="entry name" value="POZ domain"/>
    <property type="match status" value="1"/>
</dbReference>
<dbReference type="InterPro" id="IPR001232">
    <property type="entry name" value="SKP1-like"/>
</dbReference>
<evidence type="ECO:0000313" key="7">
    <source>
        <dbReference type="EMBL" id="KAF3332964.1"/>
    </source>
</evidence>
<evidence type="ECO:0000256" key="3">
    <source>
        <dbReference type="ARBA" id="ARBA00022786"/>
    </source>
</evidence>
<accession>A0A833R0G1</accession>
<protein>
    <recommendedName>
        <fullName evidence="4">SKP1-like protein</fullName>
    </recommendedName>
</protein>
<dbReference type="FunFam" id="3.30.710.10:FF:000026">
    <property type="entry name" value="E3 ubiquitin ligase complex SCF subunit"/>
    <property type="match status" value="1"/>
</dbReference>
<evidence type="ECO:0000259" key="5">
    <source>
        <dbReference type="Pfam" id="PF01466"/>
    </source>
</evidence>
<dbReference type="InterPro" id="IPR011333">
    <property type="entry name" value="SKP1/BTB/POZ_sf"/>
</dbReference>
<comment type="similarity">
    <text evidence="2 4">Belongs to the SKP1 family.</text>
</comment>
<keyword evidence="8" id="KW-1185">Reference proteome</keyword>
<gene>
    <name evidence="7" type="ORF">FCM35_KLT02541</name>
</gene>